<evidence type="ECO:0000256" key="4">
    <source>
        <dbReference type="ARBA" id="ARBA00023043"/>
    </source>
</evidence>
<dbReference type="SMART" id="SM00248">
    <property type="entry name" value="ANK"/>
    <property type="match status" value="8"/>
</dbReference>
<dbReference type="PANTHER" id="PTHR24173">
    <property type="entry name" value="ANKYRIN REPEAT CONTAINING"/>
    <property type="match status" value="1"/>
</dbReference>
<evidence type="ECO:0000313" key="7">
    <source>
        <dbReference type="EMBL" id="KOC69569.1"/>
    </source>
</evidence>
<keyword evidence="8" id="KW-1185">Reference proteome</keyword>
<feature type="repeat" description="ANK" evidence="6">
    <location>
        <begin position="114"/>
        <end position="146"/>
    </location>
</feature>
<evidence type="ECO:0000256" key="2">
    <source>
        <dbReference type="ARBA" id="ARBA00022737"/>
    </source>
</evidence>
<feature type="repeat" description="ANK" evidence="6">
    <location>
        <begin position="147"/>
        <end position="179"/>
    </location>
</feature>
<comment type="pathway">
    <text evidence="1">Protein modification; protein ubiquitination.</text>
</comment>
<dbReference type="AlphaFoldDB" id="A0A0L7RFH2"/>
<keyword evidence="2" id="KW-0677">Repeat</keyword>
<dbReference type="PROSITE" id="PS50297">
    <property type="entry name" value="ANK_REP_REGION"/>
    <property type="match status" value="5"/>
</dbReference>
<dbReference type="InterPro" id="IPR011990">
    <property type="entry name" value="TPR-like_helical_dom_sf"/>
</dbReference>
<proteinExistence type="inferred from homology"/>
<dbReference type="Pfam" id="PF00023">
    <property type="entry name" value="Ank"/>
    <property type="match status" value="1"/>
</dbReference>
<feature type="repeat" description="ANK" evidence="6">
    <location>
        <begin position="81"/>
        <end position="113"/>
    </location>
</feature>
<feature type="repeat" description="ANK" evidence="6">
    <location>
        <begin position="500"/>
        <end position="533"/>
    </location>
</feature>
<name>A0A0L7RFH2_9HYME</name>
<evidence type="ECO:0000256" key="6">
    <source>
        <dbReference type="PROSITE-ProRule" id="PRU00023"/>
    </source>
</evidence>
<dbReference type="Proteomes" id="UP000053825">
    <property type="component" value="Unassembled WGS sequence"/>
</dbReference>
<dbReference type="SUPFAM" id="SSF48403">
    <property type="entry name" value="Ankyrin repeat"/>
    <property type="match status" value="2"/>
</dbReference>
<sequence>MLTLCVKRSTLVPFCRYGHYDIVKYLIERCGADVNLPGVVVFDDKEIEDASPLWCAAAAGHLDLVVLLVQYGAKLNSTTKTYSTPLRAACFDGYYEIVKYLVRRGADIEIANRHGHTSLMIACYKGHTKIVKFLLDRKAQVNRKSESGGTALHDCAESGSLEIAKMLIEHGARMCVDSDGVSPLLAAALAGYKNVYEYFISIPNLVSRKERIDALELLGATYVDKNEDMMGAFDLWKRAMDERYRDDCPVLYKPPSTAIAAYNFAKEVTDADSLNELLNDPDQIRMQALVIRERILGLGHPDTIYYIRQRGAVYGDGGIFDRCIKLWNHALDSKQSILRPLDETTLTALLCSIQVFSTMIDRQQSSDRTIPPIQNEGLVVFKKTVLQVKLGKQMLDTVPFYERNITHLNEALMIALRLASLLTHEMPEENTEKHKSLFLAIHKLVRIKAKGTNDSDLMHLIFSRHMIGIGPKSPTYRSLSPQLLKALIKTGADVSAKDKFGDTPLHKAAMFDAPSDLITILLDAGAHIDAVNKTGRTFESSVKDRRQYEAVYPVRYITLSCLAARVIRKTYNDTIFELVPNHLRDFLQMH</sequence>
<dbReference type="STRING" id="597456.A0A0L7RFH2"/>
<dbReference type="Gene3D" id="1.25.40.10">
    <property type="entry name" value="Tetratricopeptide repeat domain"/>
    <property type="match status" value="1"/>
</dbReference>
<protein>
    <submittedName>
        <fullName evidence="7">Protein fem-1 like protein</fullName>
    </submittedName>
</protein>
<dbReference type="Pfam" id="PF12796">
    <property type="entry name" value="Ank_2"/>
    <property type="match status" value="2"/>
</dbReference>
<dbReference type="Pfam" id="PF13637">
    <property type="entry name" value="Ank_4"/>
    <property type="match status" value="1"/>
</dbReference>
<feature type="repeat" description="ANK" evidence="6">
    <location>
        <begin position="48"/>
        <end position="80"/>
    </location>
</feature>
<dbReference type="PROSITE" id="PS50088">
    <property type="entry name" value="ANK_REPEAT"/>
    <property type="match status" value="5"/>
</dbReference>
<gene>
    <name evidence="7" type="ORF">WH47_05512</name>
</gene>
<evidence type="ECO:0000313" key="8">
    <source>
        <dbReference type="Proteomes" id="UP000053825"/>
    </source>
</evidence>
<dbReference type="InterPro" id="IPR002110">
    <property type="entry name" value="Ankyrin_rpt"/>
</dbReference>
<evidence type="ECO:0000256" key="1">
    <source>
        <dbReference type="ARBA" id="ARBA00004906"/>
    </source>
</evidence>
<accession>A0A0L7RFH2</accession>
<dbReference type="PRINTS" id="PR01415">
    <property type="entry name" value="ANKYRIN"/>
</dbReference>
<comment type="similarity">
    <text evidence="5">Belongs to the fem-1 family.</text>
</comment>
<evidence type="ECO:0000256" key="5">
    <source>
        <dbReference type="ARBA" id="ARBA00038500"/>
    </source>
</evidence>
<evidence type="ECO:0000256" key="3">
    <source>
        <dbReference type="ARBA" id="ARBA00022786"/>
    </source>
</evidence>
<dbReference type="OrthoDB" id="4429489at2759"/>
<dbReference type="PANTHER" id="PTHR24173:SF85">
    <property type="entry name" value="PROTEIN FEM-1 HOMOLOG CG6966"/>
    <property type="match status" value="1"/>
</dbReference>
<reference evidence="7 8" key="1">
    <citation type="submission" date="2015-07" db="EMBL/GenBank/DDBJ databases">
        <title>The genome of Habropoda laboriosa.</title>
        <authorList>
            <person name="Pan H."/>
            <person name="Kapheim K."/>
        </authorList>
    </citation>
    <scope>NUCLEOTIDE SEQUENCE [LARGE SCALE GENOMIC DNA]</scope>
    <source>
        <strain evidence="7">0110345459</strain>
    </source>
</reference>
<keyword evidence="4 6" id="KW-0040">ANK repeat</keyword>
<organism evidence="7 8">
    <name type="scientific">Habropoda laboriosa</name>
    <dbReference type="NCBI Taxonomy" id="597456"/>
    <lineage>
        <taxon>Eukaryota</taxon>
        <taxon>Metazoa</taxon>
        <taxon>Ecdysozoa</taxon>
        <taxon>Arthropoda</taxon>
        <taxon>Hexapoda</taxon>
        <taxon>Insecta</taxon>
        <taxon>Pterygota</taxon>
        <taxon>Neoptera</taxon>
        <taxon>Endopterygota</taxon>
        <taxon>Hymenoptera</taxon>
        <taxon>Apocrita</taxon>
        <taxon>Aculeata</taxon>
        <taxon>Apoidea</taxon>
        <taxon>Anthophila</taxon>
        <taxon>Apidae</taxon>
        <taxon>Habropoda</taxon>
    </lineage>
</organism>
<dbReference type="Gene3D" id="1.25.40.20">
    <property type="entry name" value="Ankyrin repeat-containing domain"/>
    <property type="match status" value="3"/>
</dbReference>
<dbReference type="EMBL" id="KQ414606">
    <property type="protein sequence ID" value="KOC69569.1"/>
    <property type="molecule type" value="Genomic_DNA"/>
</dbReference>
<dbReference type="InterPro" id="IPR036770">
    <property type="entry name" value="Ankyrin_rpt-contain_sf"/>
</dbReference>
<keyword evidence="3" id="KW-0833">Ubl conjugation pathway</keyword>